<dbReference type="EnsemblPlants" id="AET3Gv20786200.1">
    <property type="protein sequence ID" value="AET3Gv20786200.1"/>
    <property type="gene ID" value="AET3Gv20786200"/>
</dbReference>
<protein>
    <submittedName>
        <fullName evidence="2">Uncharacterized protein</fullName>
    </submittedName>
</protein>
<evidence type="ECO:0000313" key="3">
    <source>
        <dbReference type="Proteomes" id="UP000015105"/>
    </source>
</evidence>
<keyword evidence="1" id="KW-1133">Transmembrane helix</keyword>
<reference evidence="3" key="2">
    <citation type="journal article" date="2017" name="Nat. Plants">
        <title>The Aegilops tauschii genome reveals multiple impacts of transposons.</title>
        <authorList>
            <person name="Zhao G."/>
            <person name="Zou C."/>
            <person name="Li K."/>
            <person name="Wang K."/>
            <person name="Li T."/>
            <person name="Gao L."/>
            <person name="Zhang X."/>
            <person name="Wang H."/>
            <person name="Yang Z."/>
            <person name="Liu X."/>
            <person name="Jiang W."/>
            <person name="Mao L."/>
            <person name="Kong X."/>
            <person name="Jiao Y."/>
            <person name="Jia J."/>
        </authorList>
    </citation>
    <scope>NUCLEOTIDE SEQUENCE [LARGE SCALE GENOMIC DNA]</scope>
    <source>
        <strain evidence="3">cv. AL8/78</strain>
    </source>
</reference>
<dbReference type="STRING" id="200361.A0A453FUJ9"/>
<proteinExistence type="predicted"/>
<dbReference type="Gramene" id="AET3Gv20786200.1">
    <property type="protein sequence ID" value="AET3Gv20786200.1"/>
    <property type="gene ID" value="AET3Gv20786200"/>
</dbReference>
<name>A0A453FUJ9_AEGTS</name>
<evidence type="ECO:0000256" key="1">
    <source>
        <dbReference type="SAM" id="Phobius"/>
    </source>
</evidence>
<feature type="transmembrane region" description="Helical" evidence="1">
    <location>
        <begin position="125"/>
        <end position="151"/>
    </location>
</feature>
<reference evidence="2" key="3">
    <citation type="journal article" date="2017" name="Nature">
        <title>Genome sequence of the progenitor of the wheat D genome Aegilops tauschii.</title>
        <authorList>
            <person name="Luo M.C."/>
            <person name="Gu Y.Q."/>
            <person name="Puiu D."/>
            <person name="Wang H."/>
            <person name="Twardziok S.O."/>
            <person name="Deal K.R."/>
            <person name="Huo N."/>
            <person name="Zhu T."/>
            <person name="Wang L."/>
            <person name="Wang Y."/>
            <person name="McGuire P.E."/>
            <person name="Liu S."/>
            <person name="Long H."/>
            <person name="Ramasamy R.K."/>
            <person name="Rodriguez J.C."/>
            <person name="Van S.L."/>
            <person name="Yuan L."/>
            <person name="Wang Z."/>
            <person name="Xia Z."/>
            <person name="Xiao L."/>
            <person name="Anderson O.D."/>
            <person name="Ouyang S."/>
            <person name="Liang Y."/>
            <person name="Zimin A.V."/>
            <person name="Pertea G."/>
            <person name="Qi P."/>
            <person name="Bennetzen J.L."/>
            <person name="Dai X."/>
            <person name="Dawson M.W."/>
            <person name="Muller H.G."/>
            <person name="Kugler K."/>
            <person name="Rivarola-Duarte L."/>
            <person name="Spannagl M."/>
            <person name="Mayer K.F.X."/>
            <person name="Lu F.H."/>
            <person name="Bevan M.W."/>
            <person name="Leroy P."/>
            <person name="Li P."/>
            <person name="You F.M."/>
            <person name="Sun Q."/>
            <person name="Liu Z."/>
            <person name="Lyons E."/>
            <person name="Wicker T."/>
            <person name="Salzberg S.L."/>
            <person name="Devos K.M."/>
            <person name="Dvorak J."/>
        </authorList>
    </citation>
    <scope>NUCLEOTIDE SEQUENCE [LARGE SCALE GENOMIC DNA]</scope>
    <source>
        <strain evidence="2">cv. AL8/78</strain>
    </source>
</reference>
<reference evidence="2" key="5">
    <citation type="journal article" date="2021" name="G3 (Bethesda)">
        <title>Aegilops tauschii genome assembly Aet v5.0 features greater sequence contiguity and improved annotation.</title>
        <authorList>
            <person name="Wang L."/>
            <person name="Zhu T."/>
            <person name="Rodriguez J.C."/>
            <person name="Deal K.R."/>
            <person name="Dubcovsky J."/>
            <person name="McGuire P.E."/>
            <person name="Lux T."/>
            <person name="Spannagl M."/>
            <person name="Mayer K.F.X."/>
            <person name="Baldrich P."/>
            <person name="Meyers B.C."/>
            <person name="Huo N."/>
            <person name="Gu Y.Q."/>
            <person name="Zhou H."/>
            <person name="Devos K.M."/>
            <person name="Bennetzen J.L."/>
            <person name="Unver T."/>
            <person name="Budak H."/>
            <person name="Gulick P.J."/>
            <person name="Galiba G."/>
            <person name="Kalapos B."/>
            <person name="Nelson D.R."/>
            <person name="Li P."/>
            <person name="You F.M."/>
            <person name="Luo M.C."/>
            <person name="Dvorak J."/>
        </authorList>
    </citation>
    <scope>NUCLEOTIDE SEQUENCE [LARGE SCALE GENOMIC DNA]</scope>
    <source>
        <strain evidence="2">cv. AL8/78</strain>
    </source>
</reference>
<dbReference type="Proteomes" id="UP000015105">
    <property type="component" value="Chromosome 3D"/>
</dbReference>
<accession>A0A453FUJ9</accession>
<keyword evidence="3" id="KW-1185">Reference proteome</keyword>
<organism evidence="2 3">
    <name type="scientific">Aegilops tauschii subsp. strangulata</name>
    <name type="common">Goatgrass</name>
    <dbReference type="NCBI Taxonomy" id="200361"/>
    <lineage>
        <taxon>Eukaryota</taxon>
        <taxon>Viridiplantae</taxon>
        <taxon>Streptophyta</taxon>
        <taxon>Embryophyta</taxon>
        <taxon>Tracheophyta</taxon>
        <taxon>Spermatophyta</taxon>
        <taxon>Magnoliopsida</taxon>
        <taxon>Liliopsida</taxon>
        <taxon>Poales</taxon>
        <taxon>Poaceae</taxon>
        <taxon>BOP clade</taxon>
        <taxon>Pooideae</taxon>
        <taxon>Triticodae</taxon>
        <taxon>Triticeae</taxon>
        <taxon>Triticinae</taxon>
        <taxon>Aegilops</taxon>
    </lineage>
</organism>
<evidence type="ECO:0000313" key="2">
    <source>
        <dbReference type="EnsemblPlants" id="AET3Gv20786200.1"/>
    </source>
</evidence>
<dbReference type="AlphaFoldDB" id="A0A453FUJ9"/>
<reference evidence="3" key="1">
    <citation type="journal article" date="2014" name="Science">
        <title>Ancient hybridizations among the ancestral genomes of bread wheat.</title>
        <authorList>
            <consortium name="International Wheat Genome Sequencing Consortium,"/>
            <person name="Marcussen T."/>
            <person name="Sandve S.R."/>
            <person name="Heier L."/>
            <person name="Spannagl M."/>
            <person name="Pfeifer M."/>
            <person name="Jakobsen K.S."/>
            <person name="Wulff B.B."/>
            <person name="Steuernagel B."/>
            <person name="Mayer K.F."/>
            <person name="Olsen O.A."/>
        </authorList>
    </citation>
    <scope>NUCLEOTIDE SEQUENCE [LARGE SCALE GENOMIC DNA]</scope>
    <source>
        <strain evidence="3">cv. AL8/78</strain>
    </source>
</reference>
<reference evidence="2" key="4">
    <citation type="submission" date="2019-03" db="UniProtKB">
        <authorList>
            <consortium name="EnsemblPlants"/>
        </authorList>
    </citation>
    <scope>IDENTIFICATION</scope>
</reference>
<keyword evidence="1" id="KW-0812">Transmembrane</keyword>
<sequence>MVRSEHLTTEYNGFIKQPREVNTFREDTRAGYLRGGELGDGLGPLRDGVLGELAGEDEADGGLDLPGRDGGLLVVARQLGGLAGELLEDVVDEGVHDGHGLGGDADVGVHLLQHLEDVDLVRLHALLVLLLPLLLAALLGRWWPLLGLGLLPRRGLLGLLRHRLLLRLGGHGCRWLLLLGRGEVWCCLAGEESAARARRIYWRGEAGSDWWRGACHGSVALIDLIRSQPFAAVCDGRVGCTSARIADVVGVQKTDFFF</sequence>
<keyword evidence="1" id="KW-0472">Membrane</keyword>